<sequence length="364" mass="39685">MRKILFTFAAAGLALVACNNQSGYTVTGNIEGLKEGKAYMVNVDNGKVDTLASSDIKNGNFTFKGNVKGITAAFITVQGQRGGLPIFLENEKFTVKINPMNPMETSVKGGAAQKLNNEFNDIQLGIYKQQQVLNQSYMQAQQAQDQAKADSIANVYNQLVEKAMAKEDSLIKANPDSYVSAHMVAAMMGEMELEALKGKYALLGENAKATIPGQKIAQHIARQESVAIGQIAPNFTLDTPEGGTISLYDIKGKVKLIDFWASWCGPCRQENPHVVALYKEFHPKGLEIIGVSLDNDKANWEKAIKDDGLTWYQGSDLKGWQSAVAQLYGVTAIPHTVLLDANNKIVAKNLRGNELKAKIAEMLK</sequence>
<dbReference type="CDD" id="cd02966">
    <property type="entry name" value="TlpA_like_family"/>
    <property type="match status" value="1"/>
</dbReference>
<dbReference type="PROSITE" id="PS00194">
    <property type="entry name" value="THIOREDOXIN_1"/>
    <property type="match status" value="1"/>
</dbReference>
<dbReference type="InterPro" id="IPR013766">
    <property type="entry name" value="Thioredoxin_domain"/>
</dbReference>
<dbReference type="InterPro" id="IPR050553">
    <property type="entry name" value="Thioredoxin_ResA/DsbE_sf"/>
</dbReference>
<dbReference type="PANTHER" id="PTHR42852">
    <property type="entry name" value="THIOL:DISULFIDE INTERCHANGE PROTEIN DSBE"/>
    <property type="match status" value="1"/>
</dbReference>
<proteinExistence type="predicted"/>
<keyword evidence="3" id="KW-1015">Disulfide bond</keyword>
<dbReference type="InterPro" id="IPR036249">
    <property type="entry name" value="Thioredoxin-like_sf"/>
</dbReference>
<keyword evidence="5" id="KW-0732">Signal</keyword>
<reference evidence="8 10" key="1">
    <citation type="submission" date="2014-07" db="EMBL/GenBank/DDBJ databases">
        <title>Porphyromonadaceae bacterium OUH 308042 = ATCC BAA-2681 = DSM 28342 draft genome.</title>
        <authorList>
            <person name="Sydenham T.V."/>
            <person name="Hasman H."/>
            <person name="Justensen U.S."/>
        </authorList>
    </citation>
    <scope>NUCLEOTIDE SEQUENCE [LARGE SCALE GENOMIC DNA]</scope>
    <source>
        <strain evidence="8 10">OUH 308042</strain>
    </source>
</reference>
<evidence type="ECO:0000256" key="4">
    <source>
        <dbReference type="ARBA" id="ARBA00023284"/>
    </source>
</evidence>
<keyword evidence="10" id="KW-1185">Reference proteome</keyword>
<dbReference type="EMBL" id="JPIU01000014">
    <property type="protein sequence ID" value="KIO47576.1"/>
    <property type="molecule type" value="Genomic_DNA"/>
</dbReference>
<feature type="chain" id="PRO_5043118912" description="Thioredoxin domain-containing protein" evidence="5">
    <location>
        <begin position="23"/>
        <end position="364"/>
    </location>
</feature>
<dbReference type="GO" id="GO:0030313">
    <property type="term" value="C:cell envelope"/>
    <property type="evidence" value="ECO:0007669"/>
    <property type="project" value="UniProtKB-SubCell"/>
</dbReference>
<keyword evidence="2" id="KW-0201">Cytochrome c-type biogenesis</keyword>
<dbReference type="Proteomes" id="UP000031980">
    <property type="component" value="Unassembled WGS sequence"/>
</dbReference>
<keyword evidence="4" id="KW-0676">Redox-active center</keyword>
<dbReference type="InterPro" id="IPR000866">
    <property type="entry name" value="AhpC/TSA"/>
</dbReference>
<dbReference type="Pfam" id="PF14289">
    <property type="entry name" value="DUF4369"/>
    <property type="match status" value="1"/>
</dbReference>
<comment type="subcellular location">
    <subcellularLocation>
        <location evidence="1">Cell envelope</location>
    </subcellularLocation>
</comment>
<dbReference type="PANTHER" id="PTHR42852:SF6">
    <property type="entry name" value="THIOL:DISULFIDE INTERCHANGE PROTEIN DSBE"/>
    <property type="match status" value="1"/>
</dbReference>
<name>A0A0C3RJ04_9PORP</name>
<accession>A0A0C3RJ04</accession>
<dbReference type="Pfam" id="PF00578">
    <property type="entry name" value="AhpC-TSA"/>
    <property type="match status" value="1"/>
</dbReference>
<evidence type="ECO:0000313" key="9">
    <source>
        <dbReference type="Proteomes" id="UP000031937"/>
    </source>
</evidence>
<evidence type="ECO:0000256" key="1">
    <source>
        <dbReference type="ARBA" id="ARBA00004196"/>
    </source>
</evidence>
<dbReference type="PROSITE" id="PS51257">
    <property type="entry name" value="PROKAR_LIPOPROTEIN"/>
    <property type="match status" value="1"/>
</dbReference>
<feature type="domain" description="Thioredoxin" evidence="6">
    <location>
        <begin position="226"/>
        <end position="364"/>
    </location>
</feature>
<dbReference type="InterPro" id="IPR017937">
    <property type="entry name" value="Thioredoxin_CS"/>
</dbReference>
<evidence type="ECO:0000313" key="7">
    <source>
        <dbReference type="EMBL" id="KIO46329.1"/>
    </source>
</evidence>
<dbReference type="GO" id="GO:0016209">
    <property type="term" value="F:antioxidant activity"/>
    <property type="evidence" value="ECO:0007669"/>
    <property type="project" value="InterPro"/>
</dbReference>
<organism evidence="8 10">
    <name type="scientific">Sanguibacteroides justesenii</name>
    <dbReference type="NCBI Taxonomy" id="1547597"/>
    <lineage>
        <taxon>Bacteria</taxon>
        <taxon>Pseudomonadati</taxon>
        <taxon>Bacteroidota</taxon>
        <taxon>Bacteroidia</taxon>
        <taxon>Bacteroidales</taxon>
        <taxon>Porphyromonadaceae</taxon>
        <taxon>Sanguibacteroides</taxon>
    </lineage>
</organism>
<dbReference type="AlphaFoldDB" id="A0A0C3RJ04"/>
<evidence type="ECO:0000259" key="6">
    <source>
        <dbReference type="PROSITE" id="PS51352"/>
    </source>
</evidence>
<dbReference type="RefSeq" id="WP_041502932.1">
    <property type="nucleotide sequence ID" value="NZ_JPIT01000016.1"/>
</dbReference>
<protein>
    <recommendedName>
        <fullName evidence="6">Thioredoxin domain-containing protein</fullName>
    </recommendedName>
</protein>
<dbReference type="GO" id="GO:0016491">
    <property type="term" value="F:oxidoreductase activity"/>
    <property type="evidence" value="ECO:0007669"/>
    <property type="project" value="InterPro"/>
</dbReference>
<dbReference type="Proteomes" id="UP000031937">
    <property type="component" value="Unassembled WGS sequence"/>
</dbReference>
<evidence type="ECO:0000256" key="2">
    <source>
        <dbReference type="ARBA" id="ARBA00022748"/>
    </source>
</evidence>
<reference evidence="7 9" key="2">
    <citation type="submission" date="2014-07" db="EMBL/GenBank/DDBJ databases">
        <title>Porphyromonadaceae bacterium OUH 334697 = ATCC BAA-2682 = DSM 28341 draft genome.</title>
        <authorList>
            <person name="Sydenham T.V."/>
            <person name="Hasman H."/>
            <person name="Justesen U.S."/>
        </authorList>
    </citation>
    <scope>NUCLEOTIDE SEQUENCE [LARGE SCALE GENOMIC DNA]</scope>
    <source>
        <strain evidence="7 9">OUH 334697</strain>
    </source>
</reference>
<dbReference type="Gene3D" id="3.40.30.10">
    <property type="entry name" value="Glutaredoxin"/>
    <property type="match status" value="1"/>
</dbReference>
<dbReference type="OrthoDB" id="9794348at2"/>
<dbReference type="SUPFAM" id="SSF52833">
    <property type="entry name" value="Thioredoxin-like"/>
    <property type="match status" value="1"/>
</dbReference>
<evidence type="ECO:0000313" key="10">
    <source>
        <dbReference type="Proteomes" id="UP000031980"/>
    </source>
</evidence>
<feature type="signal peptide" evidence="5">
    <location>
        <begin position="1"/>
        <end position="22"/>
    </location>
</feature>
<gene>
    <name evidence="8" type="ORF">BA92_00760</name>
    <name evidence="7" type="ORF">IE90_05945</name>
</gene>
<dbReference type="EMBL" id="JPIT01000016">
    <property type="protein sequence ID" value="KIO46329.1"/>
    <property type="molecule type" value="Genomic_DNA"/>
</dbReference>
<evidence type="ECO:0000313" key="8">
    <source>
        <dbReference type="EMBL" id="KIO47576.1"/>
    </source>
</evidence>
<dbReference type="PROSITE" id="PS51352">
    <property type="entry name" value="THIOREDOXIN_2"/>
    <property type="match status" value="1"/>
</dbReference>
<evidence type="ECO:0000256" key="3">
    <source>
        <dbReference type="ARBA" id="ARBA00023157"/>
    </source>
</evidence>
<evidence type="ECO:0000256" key="5">
    <source>
        <dbReference type="SAM" id="SignalP"/>
    </source>
</evidence>
<dbReference type="InterPro" id="IPR025380">
    <property type="entry name" value="DUF4369"/>
</dbReference>
<dbReference type="GO" id="GO:0017004">
    <property type="term" value="P:cytochrome complex assembly"/>
    <property type="evidence" value="ECO:0007669"/>
    <property type="project" value="UniProtKB-KW"/>
</dbReference>
<comment type="caution">
    <text evidence="8">The sequence shown here is derived from an EMBL/GenBank/DDBJ whole genome shotgun (WGS) entry which is preliminary data.</text>
</comment>